<dbReference type="VEuPathDB" id="FungiDB:F9C07_1066"/>
<organism evidence="2 3">
    <name type="scientific">Aspergillus flavus (strain ATCC 200026 / FGSC A1120 / IAM 13836 / NRRL 3357 / JCM 12722 / SRRC 167)</name>
    <dbReference type="NCBI Taxonomy" id="332952"/>
    <lineage>
        <taxon>Eukaryota</taxon>
        <taxon>Fungi</taxon>
        <taxon>Dikarya</taxon>
        <taxon>Ascomycota</taxon>
        <taxon>Pezizomycotina</taxon>
        <taxon>Eurotiomycetes</taxon>
        <taxon>Eurotiomycetidae</taxon>
        <taxon>Eurotiales</taxon>
        <taxon>Aspergillaceae</taxon>
        <taxon>Aspergillus</taxon>
        <taxon>Aspergillus subgen. Circumdati</taxon>
    </lineage>
</organism>
<reference evidence="3" key="1">
    <citation type="journal article" date="2021" name="G3 (Bethesda)">
        <title>Chromosome assembled and annotated genome sequence of Aspergillus flavus NRRL 3357.</title>
        <authorList>
            <person name="Skerker J.M."/>
            <person name="Pianalto K.M."/>
            <person name="Mondo S.J."/>
            <person name="Yang K."/>
            <person name="Arkin A.P."/>
            <person name="Keller N.P."/>
            <person name="Grigoriev I.V."/>
            <person name="Louise Glass N.L."/>
        </authorList>
    </citation>
    <scope>NUCLEOTIDE SEQUENCE [LARGE SCALE GENOMIC DNA]</scope>
    <source>
        <strain evidence="3">ATCC 200026 / FGSC A1120 / IAM 13836 / NRRL 3357 / JCM 12722 / SRRC 167</strain>
    </source>
</reference>
<dbReference type="Proteomes" id="UP000596276">
    <property type="component" value="Chromosome 1"/>
</dbReference>
<name>A0A7U2MQL6_ASPFN</name>
<evidence type="ECO:0000313" key="3">
    <source>
        <dbReference type="Proteomes" id="UP000596276"/>
    </source>
</evidence>
<evidence type="ECO:0000256" key="1">
    <source>
        <dbReference type="SAM" id="MobiDB-lite"/>
    </source>
</evidence>
<sequence length="91" mass="10280">MAVDRFMEADDRIVRTRTPWENLHKPTRLSLSRVVGGPGPTTDIDMGLSDLIWFDDTRNLLTMLQKGLDIGPVGKDHHSQPTHSRVLTVMD</sequence>
<dbReference type="EMBL" id="CP044619">
    <property type="protein sequence ID" value="QRD88089.1"/>
    <property type="molecule type" value="Genomic_DNA"/>
</dbReference>
<protein>
    <submittedName>
        <fullName evidence="2">Uncharacterized protein</fullName>
    </submittedName>
</protein>
<proteinExistence type="predicted"/>
<feature type="region of interest" description="Disordered" evidence="1">
    <location>
        <begin position="71"/>
        <end position="91"/>
    </location>
</feature>
<gene>
    <name evidence="2" type="ORF">F9C07_1066</name>
</gene>
<dbReference type="AlphaFoldDB" id="A0A7U2MQL6"/>
<evidence type="ECO:0000313" key="2">
    <source>
        <dbReference type="EMBL" id="QRD88089.1"/>
    </source>
</evidence>
<accession>A0A7U2MQL6</accession>
<keyword evidence="3" id="KW-1185">Reference proteome</keyword>